<accession>A0A0F0LX80</accession>
<dbReference type="InterPro" id="IPR001750">
    <property type="entry name" value="ND/Mrp_TM"/>
</dbReference>
<dbReference type="GO" id="GO:0042773">
    <property type="term" value="P:ATP synthesis coupled electron transport"/>
    <property type="evidence" value="ECO:0007669"/>
    <property type="project" value="InterPro"/>
</dbReference>
<dbReference type="GO" id="GO:0005886">
    <property type="term" value="C:plasma membrane"/>
    <property type="evidence" value="ECO:0007669"/>
    <property type="project" value="UniProtKB-SubCell"/>
</dbReference>
<feature type="transmembrane region" description="Helical" evidence="8">
    <location>
        <begin position="239"/>
        <end position="260"/>
    </location>
</feature>
<evidence type="ECO:0000256" key="2">
    <source>
        <dbReference type="ARBA" id="ARBA00005346"/>
    </source>
</evidence>
<evidence type="ECO:0000313" key="10">
    <source>
        <dbReference type="EMBL" id="KJL35981.1"/>
    </source>
</evidence>
<evidence type="ECO:0000256" key="8">
    <source>
        <dbReference type="SAM" id="Phobius"/>
    </source>
</evidence>
<dbReference type="InterPro" id="IPR003918">
    <property type="entry name" value="NADH_UbQ_OxRdtase"/>
</dbReference>
<feature type="transmembrane region" description="Helical" evidence="8">
    <location>
        <begin position="471"/>
        <end position="494"/>
    </location>
</feature>
<evidence type="ECO:0000256" key="5">
    <source>
        <dbReference type="ARBA" id="ARBA00022989"/>
    </source>
</evidence>
<comment type="subcellular location">
    <subcellularLocation>
        <location evidence="1">Cell membrane</location>
        <topology evidence="1">Multi-pass membrane protein</topology>
    </subcellularLocation>
    <subcellularLocation>
        <location evidence="7">Membrane</location>
        <topology evidence="7">Multi-pass membrane protein</topology>
    </subcellularLocation>
</comment>
<feature type="transmembrane region" description="Helical" evidence="8">
    <location>
        <begin position="399"/>
        <end position="426"/>
    </location>
</feature>
<dbReference type="STRING" id="400772.RR49_02028"/>
<feature type="transmembrane region" description="Helical" evidence="8">
    <location>
        <begin position="57"/>
        <end position="74"/>
    </location>
</feature>
<evidence type="ECO:0000256" key="7">
    <source>
        <dbReference type="RuleBase" id="RU000320"/>
    </source>
</evidence>
<evidence type="ECO:0000256" key="4">
    <source>
        <dbReference type="ARBA" id="ARBA00022692"/>
    </source>
</evidence>
<feature type="transmembrane region" description="Helical" evidence="8">
    <location>
        <begin position="165"/>
        <end position="189"/>
    </location>
</feature>
<feature type="transmembrane region" description="Helical" evidence="8">
    <location>
        <begin position="80"/>
        <end position="98"/>
    </location>
</feature>
<dbReference type="GO" id="GO:0008137">
    <property type="term" value="F:NADH dehydrogenase (ubiquinone) activity"/>
    <property type="evidence" value="ECO:0007669"/>
    <property type="project" value="InterPro"/>
</dbReference>
<dbReference type="PATRIC" id="fig|400772.4.peg.2042"/>
<feature type="transmembrane region" description="Helical" evidence="8">
    <location>
        <begin position="29"/>
        <end position="50"/>
    </location>
</feature>
<dbReference type="PANTHER" id="PTHR42703">
    <property type="entry name" value="NADH DEHYDROGENASE"/>
    <property type="match status" value="1"/>
</dbReference>
<dbReference type="InterPro" id="IPR050586">
    <property type="entry name" value="CPA3_Na-H_Antiporter_D"/>
</dbReference>
<feature type="transmembrane region" description="Helical" evidence="8">
    <location>
        <begin position="272"/>
        <end position="293"/>
    </location>
</feature>
<keyword evidence="6 8" id="KW-0472">Membrane</keyword>
<organism evidence="10 11">
    <name type="scientific">Microbacterium ginsengisoli</name>
    <dbReference type="NCBI Taxonomy" id="400772"/>
    <lineage>
        <taxon>Bacteria</taxon>
        <taxon>Bacillati</taxon>
        <taxon>Actinomycetota</taxon>
        <taxon>Actinomycetes</taxon>
        <taxon>Micrococcales</taxon>
        <taxon>Microbacteriaceae</taxon>
        <taxon>Microbacterium</taxon>
    </lineage>
</organism>
<proteinExistence type="inferred from homology"/>
<dbReference type="EMBL" id="JYIY01000076">
    <property type="protein sequence ID" value="KJL35981.1"/>
    <property type="molecule type" value="Genomic_DNA"/>
</dbReference>
<feature type="domain" description="NADH:quinone oxidoreductase/Mrp antiporter transmembrane" evidence="9">
    <location>
        <begin position="130"/>
        <end position="418"/>
    </location>
</feature>
<keyword evidence="3" id="KW-1003">Cell membrane</keyword>
<evidence type="ECO:0000313" key="11">
    <source>
        <dbReference type="Proteomes" id="UP000033451"/>
    </source>
</evidence>
<feature type="transmembrane region" description="Helical" evidence="8">
    <location>
        <begin position="360"/>
        <end position="379"/>
    </location>
</feature>
<evidence type="ECO:0000256" key="3">
    <source>
        <dbReference type="ARBA" id="ARBA00022475"/>
    </source>
</evidence>
<dbReference type="AlphaFoldDB" id="A0A0F0LX80"/>
<gene>
    <name evidence="10" type="primary">mrpD</name>
    <name evidence="10" type="ORF">RR49_02028</name>
</gene>
<dbReference type="NCBIfam" id="NF009308">
    <property type="entry name" value="PRK12665.1"/>
    <property type="match status" value="1"/>
</dbReference>
<feature type="transmembrane region" description="Helical" evidence="8">
    <location>
        <begin position="134"/>
        <end position="153"/>
    </location>
</feature>
<dbReference type="PRINTS" id="PR01437">
    <property type="entry name" value="NUOXDRDTASE4"/>
</dbReference>
<dbReference type="PANTHER" id="PTHR42703:SF1">
    <property type="entry name" value="NA(+)_H(+) ANTIPORTER SUBUNIT D1"/>
    <property type="match status" value="1"/>
</dbReference>
<sequence length="524" mass="55244">MSSLVPLLTTLPLLGAAVALIFGRRRRVQVWVSIVTLTAVLVIASVLLVYVDAHAPLAVAVAGWPVPFGIVLYVDTLAALLVVISSIVLLAVLLFSVGQGAADGDEDTPVSIFHPSYLILAAGIYTAFIAGDLFNLYVGFEILLVASYVLITLGGTEARIRSGVVYIVVSLVSSVLFLSAIAAIYAALGTVNMAQIAERMALQPPSVQLVLHLMLLLAFGIKAAVFPLSFWLPDSYPTAPAPVTAVFAGLLTKVGVYAIIRTETQLFPDSNINTLLLIVSLATMIVGILGAVAQAELKRILSFTLVSHVGYMIFGLAIATPAAIGATVYYMVHHIVVQTTLFLAVGLIERRAGTTSILKLKGLMTGAPLIALLYFIPAINLGGLPPFSGFIGKFALFDAAAQVGTPLMIVLIVGGVITSLLTLYTLMRAWNLGFWRESTSAEEPEVEDRIRFLGSAPAAAVQTERRVIPKVMTASTAGLVVVTIALTVFAGPLFDLCARIGAQLSEPVHVAQVISDTTTGEGGH</sequence>
<evidence type="ECO:0000256" key="1">
    <source>
        <dbReference type="ARBA" id="ARBA00004651"/>
    </source>
</evidence>
<evidence type="ECO:0000259" key="9">
    <source>
        <dbReference type="Pfam" id="PF00361"/>
    </source>
</evidence>
<comment type="caution">
    <text evidence="10">The sequence shown here is derived from an EMBL/GenBank/DDBJ whole genome shotgun (WGS) entry which is preliminary data.</text>
</comment>
<keyword evidence="11" id="KW-1185">Reference proteome</keyword>
<feature type="transmembrane region" description="Helical" evidence="8">
    <location>
        <begin position="209"/>
        <end position="232"/>
    </location>
</feature>
<comment type="similarity">
    <text evidence="2">Belongs to the CPA3 antiporters (TC 2.A.63) subunit D family.</text>
</comment>
<dbReference type="OrthoDB" id="9768329at2"/>
<reference evidence="10 11" key="1">
    <citation type="submission" date="2015-02" db="EMBL/GenBank/DDBJ databases">
        <title>Draft genome sequences of ten Microbacterium spp. with emphasis on heavy metal contaminated environments.</title>
        <authorList>
            <person name="Corretto E."/>
        </authorList>
    </citation>
    <scope>NUCLEOTIDE SEQUENCE [LARGE SCALE GENOMIC DNA]</scope>
    <source>
        <strain evidence="10 11">DSM 18659</strain>
    </source>
</reference>
<protein>
    <submittedName>
        <fullName evidence="10">Na(+)/H(+) antiporter subunit D</fullName>
    </submittedName>
</protein>
<feature type="transmembrane region" description="Helical" evidence="8">
    <location>
        <begin position="110"/>
        <end position="128"/>
    </location>
</feature>
<keyword evidence="4 7" id="KW-0812">Transmembrane</keyword>
<dbReference type="RefSeq" id="WP_045247940.1">
    <property type="nucleotide sequence ID" value="NZ_DAIQHQ010000003.1"/>
</dbReference>
<dbReference type="Proteomes" id="UP000033451">
    <property type="component" value="Unassembled WGS sequence"/>
</dbReference>
<keyword evidence="5 8" id="KW-1133">Transmembrane helix</keyword>
<name>A0A0F0LX80_9MICO</name>
<dbReference type="Pfam" id="PF00361">
    <property type="entry name" value="Proton_antipo_M"/>
    <property type="match status" value="1"/>
</dbReference>
<evidence type="ECO:0000256" key="6">
    <source>
        <dbReference type="ARBA" id="ARBA00023136"/>
    </source>
</evidence>
<feature type="transmembrane region" description="Helical" evidence="8">
    <location>
        <begin position="300"/>
        <end position="324"/>
    </location>
</feature>